<keyword evidence="2" id="KW-1185">Reference proteome</keyword>
<name>A0ABV8TSS4_9ACTN</name>
<organism evidence="1 2">
    <name type="scientific">Salininema proteolyticum</name>
    <dbReference type="NCBI Taxonomy" id="1607685"/>
    <lineage>
        <taxon>Bacteria</taxon>
        <taxon>Bacillati</taxon>
        <taxon>Actinomycetota</taxon>
        <taxon>Actinomycetes</taxon>
        <taxon>Glycomycetales</taxon>
        <taxon>Glycomycetaceae</taxon>
        <taxon>Salininema</taxon>
    </lineage>
</organism>
<proteinExistence type="predicted"/>
<accession>A0ABV8TSS4</accession>
<reference evidence="2" key="1">
    <citation type="journal article" date="2019" name="Int. J. Syst. Evol. Microbiol.">
        <title>The Global Catalogue of Microorganisms (GCM) 10K type strain sequencing project: providing services to taxonomists for standard genome sequencing and annotation.</title>
        <authorList>
            <consortium name="The Broad Institute Genomics Platform"/>
            <consortium name="The Broad Institute Genome Sequencing Center for Infectious Disease"/>
            <person name="Wu L."/>
            <person name="Ma J."/>
        </authorList>
    </citation>
    <scope>NUCLEOTIDE SEQUENCE [LARGE SCALE GENOMIC DNA]</scope>
    <source>
        <strain evidence="2">IBRC-M 10908</strain>
    </source>
</reference>
<protein>
    <recommendedName>
        <fullName evidence="3">DUF4034 domain-containing protein</fullName>
    </recommendedName>
</protein>
<evidence type="ECO:0000313" key="2">
    <source>
        <dbReference type="Proteomes" id="UP001595823"/>
    </source>
</evidence>
<evidence type="ECO:0000313" key="1">
    <source>
        <dbReference type="EMBL" id="MFC4333789.1"/>
    </source>
</evidence>
<comment type="caution">
    <text evidence="1">The sequence shown here is derived from an EMBL/GenBank/DDBJ whole genome shotgun (WGS) entry which is preliminary data.</text>
</comment>
<gene>
    <name evidence="1" type="ORF">ACFPET_01095</name>
</gene>
<dbReference type="RefSeq" id="WP_380617520.1">
    <property type="nucleotide sequence ID" value="NZ_JBHSDK010000001.1"/>
</dbReference>
<dbReference type="EMBL" id="JBHSDK010000001">
    <property type="protein sequence ID" value="MFC4333789.1"/>
    <property type="molecule type" value="Genomic_DNA"/>
</dbReference>
<dbReference type="Proteomes" id="UP001595823">
    <property type="component" value="Unassembled WGS sequence"/>
</dbReference>
<sequence>MFTLMPSPLQKACIFVTILFKGEEPANDLIRRLGGYYPSDADPGYEAEPLDGYEPLLALDTGRAMPPTERAGAIEEALKADDWRALATLLDATWGKWGDRAELVTTLADATVDDDSPLTRWEEAEPDHPGAKLVRASRTTRYAWKVRSGYVASVLTDEQIEGFRDWILRAEEHAELAVAAAPDDPTAYSSLFPIAMACGYSHDRMRGLWDEYTARDPHGFAGHQAALQYWCRKWRGSHEAAREFAETAAAAAPKGRLLSALPLIAFFEEHGIAEEDKAYRKPEVREMTDRCLEDFAAVDDPESPEAYRVRHILAYFLSKAGRHAEAVEHFKAVDGYIGAFPWNRHPNPKRDYGWYRKTSVKKAR</sequence>
<evidence type="ECO:0008006" key="3">
    <source>
        <dbReference type="Google" id="ProtNLM"/>
    </source>
</evidence>